<evidence type="ECO:0000256" key="1">
    <source>
        <dbReference type="ARBA" id="ARBA00022516"/>
    </source>
</evidence>
<dbReference type="PANTHER" id="PTHR43647">
    <property type="entry name" value="DEHYDROGENASE"/>
    <property type="match status" value="1"/>
</dbReference>
<comment type="similarity">
    <text evidence="6">Belongs to the short-chain dehydrogenases/reductases (SDR) family. ERG27 subfamily.</text>
</comment>
<proteinExistence type="inferred from homology"/>
<feature type="region of interest" description="Disordered" evidence="7">
    <location>
        <begin position="145"/>
        <end position="165"/>
    </location>
</feature>
<feature type="compositionally biased region" description="Low complexity" evidence="7">
    <location>
        <begin position="19"/>
        <end position="41"/>
    </location>
</feature>
<dbReference type="GO" id="GO:0000253">
    <property type="term" value="F:3-beta-hydroxysteroid 3-dehydrogenase (NADP+) activity"/>
    <property type="evidence" value="ECO:0007669"/>
    <property type="project" value="UniProtKB-EC"/>
</dbReference>
<feature type="region of interest" description="Disordered" evidence="7">
    <location>
        <begin position="1"/>
        <end position="46"/>
    </location>
</feature>
<evidence type="ECO:0000256" key="2">
    <source>
        <dbReference type="ARBA" id="ARBA00022857"/>
    </source>
</evidence>
<evidence type="ECO:0000256" key="5">
    <source>
        <dbReference type="ARBA" id="ARBA00023098"/>
    </source>
</evidence>
<gene>
    <name evidence="8" type="primary">ERG27</name>
    <name evidence="8" type="ORF">OC842_003634</name>
</gene>
<evidence type="ECO:0000256" key="7">
    <source>
        <dbReference type="SAM" id="MobiDB-lite"/>
    </source>
</evidence>
<dbReference type="SUPFAM" id="SSF51735">
    <property type="entry name" value="NAD(P)-binding Rossmann-fold domains"/>
    <property type="match status" value="1"/>
</dbReference>
<dbReference type="EC" id="1.1.1.270" evidence="8"/>
<sequence length="719" mass="77170">MAETIAPLSALDGSTAPGTNARTSVNASNSNSASTDKATGRGTAGRRRPVIVVTGANGGVGYGICQRLLVQLSSPIPPDTLPEHPSKRHAGSPLPPPSPFAAPNGVTLVLACRNAIKAHRARLELQALLDNLAALPDEVDTPLSPPVGLGLSSQGPHGNIDEDADPAVVAQAIEASIRRRRRRSAAALAHGNGTGKEGSGEDDFGSPDDGDDEQDAEDERETEALLGESKHDRLRVPSSVGRGSRADGVDLHGVNRNLELAQREAKARGKYRRRFCAGTRIEFVPLDLGSMASALKCANEITERYKYVTHIILNAGVGPFTSLNWFHALYLCFTNFHRFVTYPAYKRQRKGDISDDGYGWVWQSNVGAHYILVRALLPALRATPYSTPSRIIWTGSIEGFRVFYDEDDFQCVQPPYDVLPYESTKYQCELAAVGLDEVLRSSRIRSAPGTPFEVDLRNGKTEIRAEPASVLARDEAVAEQGLEPRSYLVHPGVVASSIAAAVFTFAILETLMKWAFYVARWTLSPHHNIEAYKGAVSAVHVSLAPERTLDASRKYGSRCDFRGREYCHPDAIDGWKGNRFDDQPPHELPPAIALEQRDGRWNEHPDGARVMVLARDYLRKMEGVAAKVWAEAAEESLPPWPALRDLGAPIVVGASLLPKSRRGSKVGPAVAAEPGTAIAAQGNGAAVGGTAAAATVTGSGSGSGEGSLAGSEEWEKVQA</sequence>
<reference evidence="8" key="1">
    <citation type="journal article" date="2023" name="PhytoFront">
        <title>Draft Genome Resources of Seven Strains of Tilletia horrida, Causal Agent of Kernel Smut of Rice.</title>
        <authorList>
            <person name="Khanal S."/>
            <person name="Antony Babu S."/>
            <person name="Zhou X.G."/>
        </authorList>
    </citation>
    <scope>NUCLEOTIDE SEQUENCE</scope>
    <source>
        <strain evidence="8">TX3</strain>
    </source>
</reference>
<keyword evidence="4 8" id="KW-0560">Oxidoreductase</keyword>
<evidence type="ECO:0000256" key="3">
    <source>
        <dbReference type="ARBA" id="ARBA00022955"/>
    </source>
</evidence>
<keyword evidence="3" id="KW-0752">Steroid biosynthesis</keyword>
<dbReference type="EMBL" id="JAPDMQ010000187">
    <property type="protein sequence ID" value="KAK0531388.1"/>
    <property type="molecule type" value="Genomic_DNA"/>
</dbReference>
<evidence type="ECO:0000313" key="8">
    <source>
        <dbReference type="EMBL" id="KAK0531388.1"/>
    </source>
</evidence>
<comment type="caution">
    <text evidence="8">The sequence shown here is derived from an EMBL/GenBank/DDBJ whole genome shotgun (WGS) entry which is preliminary data.</text>
</comment>
<name>A0AAN6JJZ8_9BASI</name>
<feature type="region of interest" description="Disordered" evidence="7">
    <location>
        <begin position="76"/>
        <end position="95"/>
    </location>
</feature>
<dbReference type="Proteomes" id="UP001176521">
    <property type="component" value="Unassembled WGS sequence"/>
</dbReference>
<feature type="region of interest" description="Disordered" evidence="7">
    <location>
        <begin position="184"/>
        <end position="248"/>
    </location>
</feature>
<dbReference type="GO" id="GO:0005741">
    <property type="term" value="C:mitochondrial outer membrane"/>
    <property type="evidence" value="ECO:0007669"/>
    <property type="project" value="TreeGrafter"/>
</dbReference>
<dbReference type="GO" id="GO:0005789">
    <property type="term" value="C:endoplasmic reticulum membrane"/>
    <property type="evidence" value="ECO:0007669"/>
    <property type="project" value="TreeGrafter"/>
</dbReference>
<organism evidence="8 9">
    <name type="scientific">Tilletia horrida</name>
    <dbReference type="NCBI Taxonomy" id="155126"/>
    <lineage>
        <taxon>Eukaryota</taxon>
        <taxon>Fungi</taxon>
        <taxon>Dikarya</taxon>
        <taxon>Basidiomycota</taxon>
        <taxon>Ustilaginomycotina</taxon>
        <taxon>Exobasidiomycetes</taxon>
        <taxon>Tilletiales</taxon>
        <taxon>Tilletiaceae</taxon>
        <taxon>Tilletia</taxon>
    </lineage>
</organism>
<keyword evidence="5" id="KW-0443">Lipid metabolism</keyword>
<keyword evidence="2" id="KW-0521">NADP</keyword>
<evidence type="ECO:0000313" key="9">
    <source>
        <dbReference type="Proteomes" id="UP001176521"/>
    </source>
</evidence>
<protein>
    <submittedName>
        <fullName evidence="8">3-keto-steroid reductase</fullName>
        <ecNumber evidence="8">1.1.1.270</ecNumber>
    </submittedName>
</protein>
<dbReference type="GO" id="GO:0005811">
    <property type="term" value="C:lipid droplet"/>
    <property type="evidence" value="ECO:0007669"/>
    <property type="project" value="TreeGrafter"/>
</dbReference>
<feature type="compositionally biased region" description="Acidic residues" evidence="7">
    <location>
        <begin position="200"/>
        <end position="221"/>
    </location>
</feature>
<dbReference type="Gene3D" id="3.40.50.720">
    <property type="entry name" value="NAD(P)-binding Rossmann-like Domain"/>
    <property type="match status" value="2"/>
</dbReference>
<dbReference type="PANTHER" id="PTHR43647:SF1">
    <property type="entry name" value="3-KETO-STEROID REDUCTASE ERG27"/>
    <property type="match status" value="1"/>
</dbReference>
<evidence type="ECO:0000256" key="6">
    <source>
        <dbReference type="ARBA" id="ARBA00023593"/>
    </source>
</evidence>
<dbReference type="AlphaFoldDB" id="A0AAN6JJZ8"/>
<dbReference type="InterPro" id="IPR036291">
    <property type="entry name" value="NAD(P)-bd_dom_sf"/>
</dbReference>
<dbReference type="InterPro" id="IPR051593">
    <property type="entry name" value="Ergosterol_Biosynth_ERG27"/>
</dbReference>
<evidence type="ECO:0000256" key="4">
    <source>
        <dbReference type="ARBA" id="ARBA00023002"/>
    </source>
</evidence>
<dbReference type="GO" id="GO:0006694">
    <property type="term" value="P:steroid biosynthetic process"/>
    <property type="evidence" value="ECO:0007669"/>
    <property type="project" value="UniProtKB-KW"/>
</dbReference>
<keyword evidence="1" id="KW-0444">Lipid biosynthesis</keyword>
<feature type="compositionally biased region" description="Low complexity" evidence="7">
    <location>
        <begin position="683"/>
        <end position="698"/>
    </location>
</feature>
<keyword evidence="9" id="KW-1185">Reference proteome</keyword>
<feature type="region of interest" description="Disordered" evidence="7">
    <location>
        <begin position="683"/>
        <end position="719"/>
    </location>
</feature>
<accession>A0AAN6JJZ8</accession>